<dbReference type="SUPFAM" id="SSF48726">
    <property type="entry name" value="Immunoglobulin"/>
    <property type="match status" value="1"/>
</dbReference>
<evidence type="ECO:0000259" key="23">
    <source>
        <dbReference type="PROSITE" id="PS50923"/>
    </source>
</evidence>
<feature type="domain" description="EGF-like" evidence="19">
    <location>
        <begin position="2162"/>
        <end position="2194"/>
    </location>
</feature>
<feature type="domain" description="EGF-like" evidence="19">
    <location>
        <begin position="2592"/>
        <end position="2628"/>
    </location>
</feature>
<dbReference type="PROSITE" id="PS50835">
    <property type="entry name" value="IG_LIKE"/>
    <property type="match status" value="1"/>
</dbReference>
<comment type="subcellular location">
    <subcellularLocation>
        <location evidence="1">Membrane</location>
        <topology evidence="1">Single-pass type I membrane protein</topology>
    </subcellularLocation>
    <subcellularLocation>
        <location evidence="2">Secreted</location>
    </subcellularLocation>
</comment>
<organism evidence="24 25">
    <name type="scientific">Ascaris lumbricoides</name>
    <name type="common">Giant roundworm</name>
    <dbReference type="NCBI Taxonomy" id="6252"/>
    <lineage>
        <taxon>Eukaryota</taxon>
        <taxon>Metazoa</taxon>
        <taxon>Ecdysozoa</taxon>
        <taxon>Nematoda</taxon>
        <taxon>Chromadorea</taxon>
        <taxon>Rhabditida</taxon>
        <taxon>Spirurina</taxon>
        <taxon>Ascaridomorpha</taxon>
        <taxon>Ascaridoidea</taxon>
        <taxon>Ascarididae</taxon>
        <taxon>Ascaris</taxon>
    </lineage>
</organism>
<dbReference type="CDD" id="cd00112">
    <property type="entry name" value="LDLa"/>
    <property type="match status" value="1"/>
</dbReference>
<feature type="transmembrane region" description="Helical" evidence="16">
    <location>
        <begin position="3449"/>
        <end position="3473"/>
    </location>
</feature>
<dbReference type="GO" id="GO:0006897">
    <property type="term" value="P:endocytosis"/>
    <property type="evidence" value="ECO:0007669"/>
    <property type="project" value="UniProtKB-KW"/>
</dbReference>
<dbReference type="InterPro" id="IPR011641">
    <property type="entry name" value="Tyr-kin_ephrin_A/B_rcpt-like"/>
</dbReference>
<feature type="disulfide bond" evidence="14">
    <location>
        <begin position="2184"/>
        <end position="2193"/>
    </location>
</feature>
<feature type="domain" description="EGF-like" evidence="19">
    <location>
        <begin position="2196"/>
        <end position="2232"/>
    </location>
</feature>
<keyword evidence="11 14" id="KW-1015">Disulfide bond</keyword>
<dbReference type="SUPFAM" id="SSF56436">
    <property type="entry name" value="C-type lectin-like"/>
    <property type="match status" value="1"/>
</dbReference>
<feature type="disulfide bond" evidence="14">
    <location>
        <begin position="2660"/>
        <end position="2669"/>
    </location>
</feature>
<evidence type="ECO:0000256" key="10">
    <source>
        <dbReference type="ARBA" id="ARBA00023136"/>
    </source>
</evidence>
<dbReference type="InterPro" id="IPR001304">
    <property type="entry name" value="C-type_lectin-like"/>
</dbReference>
<feature type="domain" description="EGF-like" evidence="19">
    <location>
        <begin position="824"/>
        <end position="859"/>
    </location>
</feature>
<keyword evidence="13" id="KW-0325">Glycoprotein</keyword>
<feature type="disulfide bond" evidence="14">
    <location>
        <begin position="2439"/>
        <end position="2449"/>
    </location>
</feature>
<dbReference type="InterPro" id="IPR003599">
    <property type="entry name" value="Ig_sub"/>
</dbReference>
<evidence type="ECO:0000256" key="15">
    <source>
        <dbReference type="PROSITE-ProRule" id="PRU00302"/>
    </source>
</evidence>
<feature type="domain" description="C-type lectin" evidence="20">
    <location>
        <begin position="46"/>
        <end position="209"/>
    </location>
</feature>
<dbReference type="GO" id="GO:0016020">
    <property type="term" value="C:membrane"/>
    <property type="evidence" value="ECO:0007669"/>
    <property type="project" value="UniProtKB-SubCell"/>
</dbReference>
<evidence type="ECO:0000256" key="17">
    <source>
        <dbReference type="SAM" id="SignalP"/>
    </source>
</evidence>
<dbReference type="InterPro" id="IPR000742">
    <property type="entry name" value="EGF"/>
</dbReference>
<dbReference type="PROSITE" id="PS50068">
    <property type="entry name" value="LDLRA_2"/>
    <property type="match status" value="1"/>
</dbReference>
<keyword evidence="7 17" id="KW-0732">Signal</keyword>
<keyword evidence="9 16" id="KW-1133">Transmembrane helix</keyword>
<evidence type="ECO:0000256" key="3">
    <source>
        <dbReference type="ARBA" id="ARBA00022525"/>
    </source>
</evidence>
<dbReference type="SMART" id="SM00179">
    <property type="entry name" value="EGF_CA"/>
    <property type="match status" value="8"/>
</dbReference>
<dbReference type="PROSITE" id="PS50825">
    <property type="entry name" value="HYR"/>
    <property type="match status" value="1"/>
</dbReference>
<keyword evidence="10 16" id="KW-0472">Membrane</keyword>
<dbReference type="InterPro" id="IPR002172">
    <property type="entry name" value="LDrepeatLR_classA_rpt"/>
</dbReference>
<dbReference type="SMART" id="SM00032">
    <property type="entry name" value="CCP"/>
    <property type="match status" value="8"/>
</dbReference>
<feature type="domain" description="HYR" evidence="21">
    <location>
        <begin position="2900"/>
        <end position="2984"/>
    </location>
</feature>
<evidence type="ECO:0000256" key="13">
    <source>
        <dbReference type="ARBA" id="ARBA00023180"/>
    </source>
</evidence>
<evidence type="ECO:0000256" key="1">
    <source>
        <dbReference type="ARBA" id="ARBA00004479"/>
    </source>
</evidence>
<name>A0A0M3HTN9_ASCLU</name>
<dbReference type="SMART" id="SM00181">
    <property type="entry name" value="EGF"/>
    <property type="match status" value="16"/>
</dbReference>
<dbReference type="GO" id="GO:0005576">
    <property type="term" value="C:extracellular region"/>
    <property type="evidence" value="ECO:0007669"/>
    <property type="project" value="UniProtKB-SubCell"/>
</dbReference>
<feature type="disulfide bond" evidence="15">
    <location>
        <begin position="995"/>
        <end position="1038"/>
    </location>
</feature>
<feature type="domain" description="Sushi" evidence="23">
    <location>
        <begin position="1055"/>
        <end position="1121"/>
    </location>
</feature>
<dbReference type="Pfam" id="PF02494">
    <property type="entry name" value="HYR"/>
    <property type="match status" value="1"/>
</dbReference>
<feature type="domain" description="EGF-like" evidence="19">
    <location>
        <begin position="2472"/>
        <end position="2512"/>
    </location>
</feature>
<dbReference type="PROSITE" id="PS50923">
    <property type="entry name" value="SUSHI"/>
    <property type="match status" value="8"/>
</dbReference>
<feature type="disulfide bond" evidence="14">
    <location>
        <begin position="828"/>
        <end position="838"/>
    </location>
</feature>
<dbReference type="Gene3D" id="3.10.100.10">
    <property type="entry name" value="Mannose-Binding Protein A, subunit A"/>
    <property type="match status" value="1"/>
</dbReference>
<keyword evidence="4 14" id="KW-0245">EGF-like domain</keyword>
<evidence type="ECO:0000256" key="12">
    <source>
        <dbReference type="ARBA" id="ARBA00023170"/>
    </source>
</evidence>
<dbReference type="PROSITE" id="PS01180">
    <property type="entry name" value="CUB"/>
    <property type="match status" value="1"/>
</dbReference>
<dbReference type="SUPFAM" id="SSF49854">
    <property type="entry name" value="Spermadhesin, CUB domain"/>
    <property type="match status" value="2"/>
</dbReference>
<comment type="caution">
    <text evidence="14">Lacks conserved residue(s) required for the propagation of feature annotation.</text>
</comment>
<dbReference type="Gene3D" id="4.10.400.10">
    <property type="entry name" value="Low-density Lipoprotein Receptor"/>
    <property type="match status" value="1"/>
</dbReference>
<feature type="disulfide bond" evidence="14">
    <location>
        <begin position="2541"/>
        <end position="2550"/>
    </location>
</feature>
<feature type="disulfide bond" evidence="14">
    <location>
        <begin position="2502"/>
        <end position="2511"/>
    </location>
</feature>
<evidence type="ECO:0000259" key="22">
    <source>
        <dbReference type="PROSITE" id="PS50835"/>
    </source>
</evidence>
<dbReference type="PANTHER" id="PTHR12916:SF9">
    <property type="entry name" value="NEUROGENIC LOCUS NOTCH HOMOLOG PROTEIN 1-RELATED"/>
    <property type="match status" value="1"/>
</dbReference>
<keyword evidence="8" id="KW-0677">Repeat</keyword>
<dbReference type="Pfam" id="PF07699">
    <property type="entry name" value="Ephrin_rec_like"/>
    <property type="match status" value="7"/>
</dbReference>
<dbReference type="SUPFAM" id="SSF49899">
    <property type="entry name" value="Concanavalin A-like lectins/glucanases"/>
    <property type="match status" value="1"/>
</dbReference>
<feature type="domain" description="Sushi" evidence="23">
    <location>
        <begin position="771"/>
        <end position="824"/>
    </location>
</feature>
<dbReference type="InterPro" id="IPR049883">
    <property type="entry name" value="NOTCH1_EGF-like"/>
</dbReference>
<dbReference type="InterPro" id="IPR035914">
    <property type="entry name" value="Sperma_CUB_dom_sf"/>
</dbReference>
<accession>A0A0M3HTN9</accession>
<dbReference type="InterPro" id="IPR000436">
    <property type="entry name" value="Sushi_SCR_CCP_dom"/>
</dbReference>
<evidence type="ECO:0000259" key="19">
    <source>
        <dbReference type="PROSITE" id="PS50026"/>
    </source>
</evidence>
<evidence type="ECO:0000313" key="24">
    <source>
        <dbReference type="Proteomes" id="UP000036681"/>
    </source>
</evidence>
<feature type="disulfide bond" evidence="14">
    <location>
        <begin position="2460"/>
        <end position="2469"/>
    </location>
</feature>
<dbReference type="CDD" id="cd00054">
    <property type="entry name" value="EGF_CA"/>
    <property type="match status" value="3"/>
</dbReference>
<feature type="domain" description="Sushi" evidence="23">
    <location>
        <begin position="2985"/>
        <end position="3054"/>
    </location>
</feature>
<dbReference type="SMART" id="SM00042">
    <property type="entry name" value="CUB"/>
    <property type="match status" value="2"/>
</dbReference>
<dbReference type="WBParaSite" id="ALUE_0000603401-mRNA-1">
    <property type="protein sequence ID" value="ALUE_0000603401-mRNA-1"/>
    <property type="gene ID" value="ALUE_0000603401"/>
</dbReference>
<dbReference type="CDD" id="cd00041">
    <property type="entry name" value="CUB"/>
    <property type="match status" value="2"/>
</dbReference>
<evidence type="ECO:0000259" key="21">
    <source>
        <dbReference type="PROSITE" id="PS50825"/>
    </source>
</evidence>
<evidence type="ECO:0000313" key="25">
    <source>
        <dbReference type="WBParaSite" id="ALUE_0000603401-mRNA-1"/>
    </source>
</evidence>
<feature type="domain" description="Ig-like" evidence="22">
    <location>
        <begin position="1173"/>
        <end position="1262"/>
    </location>
</feature>
<feature type="domain" description="EGF-like" evidence="19">
    <location>
        <begin position="2553"/>
        <end position="2590"/>
    </location>
</feature>
<dbReference type="InterPro" id="IPR035976">
    <property type="entry name" value="Sushi/SCR/CCP_sf"/>
</dbReference>
<feature type="disulfide bond" evidence="14">
    <location>
        <begin position="2580"/>
        <end position="2589"/>
    </location>
</feature>
<dbReference type="Pfam" id="PF00008">
    <property type="entry name" value="EGF"/>
    <property type="match status" value="1"/>
</dbReference>
<evidence type="ECO:0000256" key="8">
    <source>
        <dbReference type="ARBA" id="ARBA00022737"/>
    </source>
</evidence>
<dbReference type="InterPro" id="IPR007110">
    <property type="entry name" value="Ig-like_dom"/>
</dbReference>
<dbReference type="GO" id="GO:0005509">
    <property type="term" value="F:calcium ion binding"/>
    <property type="evidence" value="ECO:0007669"/>
    <property type="project" value="InterPro"/>
</dbReference>
<dbReference type="Gene3D" id="2.60.120.200">
    <property type="match status" value="1"/>
</dbReference>
<evidence type="ECO:0000256" key="16">
    <source>
        <dbReference type="SAM" id="Phobius"/>
    </source>
</evidence>
<evidence type="ECO:0000259" key="20">
    <source>
        <dbReference type="PROSITE" id="PS50041"/>
    </source>
</evidence>
<feature type="domain" description="Sushi" evidence="23">
    <location>
        <begin position="592"/>
        <end position="650"/>
    </location>
</feature>
<dbReference type="Gene3D" id="2.60.120.290">
    <property type="entry name" value="Spermadhesin, CUB domain"/>
    <property type="match status" value="2"/>
</dbReference>
<dbReference type="SUPFAM" id="SSF57184">
    <property type="entry name" value="Growth factor receptor domain"/>
    <property type="match status" value="4"/>
</dbReference>
<dbReference type="InterPro" id="IPR018097">
    <property type="entry name" value="EGF_Ca-bd_CS"/>
</dbReference>
<keyword evidence="3" id="KW-0964">Secreted</keyword>
<dbReference type="CDD" id="cd00033">
    <property type="entry name" value="CCP"/>
    <property type="match status" value="3"/>
</dbReference>
<dbReference type="FunFam" id="2.10.25.10:FF:000009">
    <property type="entry name" value="Low-density lipoprotein receptor isoform 1"/>
    <property type="match status" value="1"/>
</dbReference>
<evidence type="ECO:0000256" key="11">
    <source>
        <dbReference type="ARBA" id="ARBA00023157"/>
    </source>
</evidence>
<keyword evidence="5" id="KW-0254">Endocytosis</keyword>
<dbReference type="Pfam" id="PF13385">
    <property type="entry name" value="Laminin_G_3"/>
    <property type="match status" value="1"/>
</dbReference>
<dbReference type="SMART" id="SM00409">
    <property type="entry name" value="IG"/>
    <property type="match status" value="1"/>
</dbReference>
<feature type="chain" id="PRO_5007778229" evidence="17">
    <location>
        <begin position="21"/>
        <end position="3760"/>
    </location>
</feature>
<dbReference type="Gene3D" id="2.10.50.10">
    <property type="entry name" value="Tumor Necrosis Factor Receptor, subunit A, domain 2"/>
    <property type="match status" value="7"/>
</dbReference>
<evidence type="ECO:0000256" key="7">
    <source>
        <dbReference type="ARBA" id="ARBA00022729"/>
    </source>
</evidence>
<dbReference type="SMART" id="SM01411">
    <property type="entry name" value="Ephrin_rec_like"/>
    <property type="match status" value="7"/>
</dbReference>
<feature type="disulfide bond" evidence="14">
    <location>
        <begin position="2222"/>
        <end position="2231"/>
    </location>
</feature>
<feature type="domain" description="EGF-like" evidence="19">
    <location>
        <begin position="2514"/>
        <end position="2551"/>
    </location>
</feature>
<dbReference type="PROSITE" id="PS50026">
    <property type="entry name" value="EGF_3"/>
    <property type="match status" value="9"/>
</dbReference>
<feature type="domain" description="EGF-like" evidence="19">
    <location>
        <begin position="2435"/>
        <end position="2470"/>
    </location>
</feature>
<dbReference type="PROSITE" id="PS01187">
    <property type="entry name" value="EGF_CA"/>
    <property type="match status" value="1"/>
</dbReference>
<keyword evidence="6 16" id="KW-0812">Transmembrane</keyword>
<feature type="domain" description="Sushi" evidence="23">
    <location>
        <begin position="651"/>
        <end position="707"/>
    </location>
</feature>
<feature type="disulfide bond" evidence="15">
    <location>
        <begin position="621"/>
        <end position="648"/>
    </location>
</feature>
<dbReference type="InterPro" id="IPR003410">
    <property type="entry name" value="HYR_dom"/>
</dbReference>
<feature type="domain" description="Sushi" evidence="23">
    <location>
        <begin position="926"/>
        <end position="992"/>
    </location>
</feature>
<dbReference type="PROSITE" id="PS50041">
    <property type="entry name" value="C_TYPE_LECTIN_2"/>
    <property type="match status" value="1"/>
</dbReference>
<dbReference type="Pfam" id="PF00431">
    <property type="entry name" value="CUB"/>
    <property type="match status" value="1"/>
</dbReference>
<dbReference type="FunFam" id="2.10.25.10:FF:000053">
    <property type="entry name" value="Slit guidance ligand 2"/>
    <property type="match status" value="1"/>
</dbReference>
<feature type="domain" description="Sushi" evidence="23">
    <location>
        <begin position="708"/>
        <end position="770"/>
    </location>
</feature>
<dbReference type="Gene3D" id="2.10.70.10">
    <property type="entry name" value="Complement Module, domain 1"/>
    <property type="match status" value="4"/>
</dbReference>
<feature type="domain" description="CUB" evidence="18">
    <location>
        <begin position="373"/>
        <end position="485"/>
    </location>
</feature>
<dbReference type="Proteomes" id="UP000036681">
    <property type="component" value="Unplaced"/>
</dbReference>
<dbReference type="Pfam" id="PF07645">
    <property type="entry name" value="EGF_CA"/>
    <property type="match status" value="1"/>
</dbReference>
<keyword evidence="24" id="KW-1185">Reference proteome</keyword>
<evidence type="ECO:0000256" key="5">
    <source>
        <dbReference type="ARBA" id="ARBA00022583"/>
    </source>
</evidence>
<dbReference type="InterPro" id="IPR001881">
    <property type="entry name" value="EGF-like_Ca-bd_dom"/>
</dbReference>
<feature type="domain" description="Sushi" evidence="23">
    <location>
        <begin position="993"/>
        <end position="1054"/>
    </location>
</feature>
<sequence>MLSTKFIWLTVICIAPRILSQQQQQYEYGYYFGGISFTCIPGWTQLGNSCYMVTSEWLSWNKSNILCSSAGYNNSYGITTHNWFLARELSKTMLHSEGSYWTGLYYEPGMGGTSSNAFLNLTSSFASISMYNPLWAKNEYECLVAVTPAMQPLMLEEMCSLVDDDRDVDPHIRYNESLYCLSFNAAYPNDLTYGWHLTNCSQRLPAICQTFACIEGKEYRCNDNSRCYPVQGRCDGIQDCADNSDEDPNTVCKNHAACKSIIMEQPSGEIFLPDDYKLGSDCRWTIRQREGARIKLTMLALDINEHDVLTIGGVSNNTEPGWDRLLPSRVSDSRQWLSVNNTVVVTFKSASKSILNSPRAFHFRYSIQEKPNCVETLKNWNGTLVIPKADSGDAFYASNLNCHWTLVSEHDNLISVQIPSFSIASGDRFTIYDGIVNEENLMGVFTDTDPPPTSFVSSSSQLNFFFNSLPNSSGGKSFEIRFRQGCTNEKVTSVSGHLETSGARVARNRRPFRCSWIIQIPCTGEEDCPFSMYFHTLKMRDSDVVSLESGSKLITISSNNPPTTRFRSLSSRVLLDVQSNSASLVLVASFSKDCPPLQVNSSLLAMFSHASEYNSLAQLSCRTGFTLLGNETLQCHKGGVWSAETPTCRATFCPMPFIKNGYLLNVSGFEVNSWLSFGCQLGYNDTSKGMSVCQSNATWIPIPTCEPINCGSPESSYNSATLVGLTRGTSLYSRATYSCTEGMHLVGTNAPYRICETSGHWSTPAFRCEAPICYATSIAFGQFTQTLFTNGSYGNYTCRKGFVADAAAPLCVNGTWNTIPVCKSDHSCLTNPCGHGTCVQLNGGYTCDCPKGYRITSFNGNTTCEDIDECRTPGYSLCDQYCTNTDGSYYCTCADDYWLYGRDAVNLTVLTVNTTFLVANHSCIRKRCPTPPVPQLAYEYPYLSQTVHLENGLYHTGCTLTFQCMFFGYNIILTNLTCLSNGTWQQSSPCPAITCLRPSTTQRELRIEPYQEIYTHGDVIHFSCSEPFQLVGPTQSICQDNNLWSVKKPPVCSVQRCPDVNFNGAIFVQEHNSDLPDNVPGYKYILVCNNGYEFEDGSGSVAIECVANYTWSRKSIPLCIPKRCSVEQSEELVPLKKSLISGESTSFHCQQNDYFLSGSSSTTCVARSSSYTSDVIETYDDCISHISPETYASLGSSAVLWCIVNERCANFTVSWRRSRPTEEDLVTIKRGLFKYAVFFERAQLSDQDSYQCVVSSNGRIIDQKFADFFVHYLSEEADSWTNVMAVAQPIKEVLLDSRINQANWVSSKDWEQTSEGTWVYRYRDGRNFIMNSLLEVAPEWATISVSYKIDKCASCTLHLKLLRPDATEAVHMDIAKFITVAELFANESYFRLQPRTMAFVAVAIESNSPSAYVYSLDVLVTKCPPIKIGLVEFPETITQQNMVEVAGECVAGASTYDGSQPTLSCSSQGRWFSSQQLISTCVCKKSHSTYHGKCVLQGPICYECSNGTRCDATSATHCEPGDSCFTSTQIGASKALAVNKGCTKHCRSTFTNFERCLRGEEPCQLCCVSDYCNWAPSDALTLQLRGDVPICIDARPISIECVRQINVLKHSRSFVSPVSVPFPTVRDNDPYYTLTSSIASIDSAPYAFDGTVERVVWNVTDRHGKSETCVTRIVYEGMFLLYRWPPVLKCPEIYFDYVPNTTSSVIAARLPVVAWTDASDVQLMYEPLNGTRVEINEPLRVIVTAVDEHGNLAKCSFWYIAKVSDCPLWQINQTEYNCIGSLTQRLCTRKSPCQRQYPSNVQAISCTAGSGWRYIVTGSEADESLERPEMSRPPVCIPERTSSVQISVTMELMFNRSICVSPVADQIYEKLAAITGENCVGTKWQHNEYLTNGSRLTILLITREANLSTVTQCADHFVTGINVGSIVVKTSVAAPPDGSRAILQHSNGQVNRAYRTGLAYALILPYGNLSQNVFVGTIIGLNACDGFQVRSQTANYSIHCDGENCPSGFYVSQIGCQLCPVGTYSDRRGSKNCKQCPYGLSTVHLGSFSVKQCYEHCPPGYFSASGLAPCRACAVGFYQPANASKDCIECGQGTTTASPGATSESNCTERCMPGWFSRNGLQPCIACPFGFYQPNAGQSKCLRCPEGSVTLQPSATTLLQCTRLTCADNMCQNGAKCVDKKCECGSGYAGRNCGVAMNLCQAEYCLNDAQCFFDGNSTHCQCPNGFAGLRCEQHVTVSETPPPPPSPCTDISLCPNGACISTGNSYICECHDGYKNAQHSRQLCVPMDACDFHPCGSGECLHSTMNTFQCFRNPAKTMRVSTCAHNGIATSQGNCLCPPPFYGPVCADQNDVCSLVNQQNACGTGGCIQDKNQFSAYYFCKCEDGTFGEACSKSAPCSDLLPTTPRCDYGVCTASGMNSSCVCIEGFQGANCSLEIDMCTRSPCRAGSCLKGFNSFSCVCPEDYDGDFCEKIISPCTSDACAEGGRCSNFSMGHDGKYNCTCPRGWQGVRCTEDVDFCHSSLCAQQSTCVDLLADSYECFCPPDRRGRYCDVPVDFCSIRNPCFNGAQCIGIPWGYRCSCSPGYTGANCEDIIDHCQPNPCQNDAMCSSNLFGYHCECTPEYIGMNCSEHINPCKVNGTVNYCMNEAACYVEGVVARCQCSYQFTGDRCETKKTQSYNLYFTGRASSQEIVSISVNGSLLDKFSLCGWVKPGPQDALQGSSEATTPFVVLVASGTKSPDEELLSISCAGVKIENTFVAQYTLKVRIWHHICIRYFGDGVMSVLLNAQGVAVSDKRLRQVRSQVHLLLGQSTNDEDRFVGEISLVQLYNRVLSDAEVLNMTYDCQRWLKSQSASQEASVLVKWNQFSTVSIQNPSIYALYPGICVSSGCLPGHSQSSSDVYDKIPPMVVSCPTDQYVVSEKRLTRVSWQPSVPGDIFFDNVILSDVFSNYRSGDIFSWGEYHVMYIARDEAGNIGTCEFDVIVSPRNCTDPPNPRNGSANIVKLDNSDARRVAFLHCNVGYLFADEMPDFFTCDLMGQWSRFHNPLHYRFPACSAYIPPEQRLNGTVSVDGDCSNIASIEQTIMERVAVGAFPLANENFGGTGFCITPNCTGELQLFSSCDTRTKRSPAPQPIDVTYVLSVNTTRSPISSFVNSSIYEQYGENSRPPTTEWLCNDPEYKMLLFGELNSCVRCTVGYYLNNSVCTPCPENTYKDTEGNGPCKKCEDGKVTGTIGAVLPSDCYNNCTPGSYYYPPTANCKQCERGTFQPGYGAIQCFPCDPGSSTPTIGASSEAECNITCGAGFYMGVNEACVGCPQGSYRPDDRKIVQCISCNIGFTTPHLNSLSASDCSVMNCPPGTFTNANVTGPLNQEINHLSQICLQCPIGYYQDQWNESACVPCGTGFTTSNTVRVVFSSFIGKGASSVRYCLLSPATVLPSTAIAPQEKADSPPWITWLIVAIAGGIAALIFSSVLVIYRKRLRNLLHCCKNPDIKTMATTDYYRDTTYTYPIVTSLSPTTNVPQVGSMPINIASGANLILPIFYLIEKAFKMIEIYNEIFTGLQKMADGSEDSRARDFEDVEAAPPSSLTVDTSLRAIENFGPKAIGMDSSGFPIDSADYERFGYGKQSADYSSTFESLIRGKESAWDEQSALRRRFEAISEPFYNEAAANEWRRRISYGGYGHGANFGTVHDYENSTNYAVHEHADDDDDEVSCADLKRTSSVLTTLDNVTSVPSLANSMILPVLVMRNGLFGSLLIYVQIMLP</sequence>
<dbReference type="PANTHER" id="PTHR12916">
    <property type="entry name" value="CYTOCHROME C OXIDASE POLYPEPTIDE VIC-2"/>
    <property type="match status" value="1"/>
</dbReference>
<dbReference type="Gene3D" id="2.10.25.10">
    <property type="entry name" value="Laminin"/>
    <property type="match status" value="10"/>
</dbReference>
<keyword evidence="15" id="KW-0768">Sushi</keyword>
<dbReference type="SUPFAM" id="SSF57196">
    <property type="entry name" value="EGF/Laminin"/>
    <property type="match status" value="5"/>
</dbReference>
<dbReference type="InterPro" id="IPR016186">
    <property type="entry name" value="C-type_lectin-like/link_sf"/>
</dbReference>
<evidence type="ECO:0000256" key="6">
    <source>
        <dbReference type="ARBA" id="ARBA00022692"/>
    </source>
</evidence>
<feature type="transmembrane region" description="Helical" evidence="16">
    <location>
        <begin position="3737"/>
        <end position="3757"/>
    </location>
</feature>
<protein>
    <submittedName>
        <fullName evidence="25">CUB domain-containing protein</fullName>
    </submittedName>
</protein>
<evidence type="ECO:0000256" key="9">
    <source>
        <dbReference type="ARBA" id="ARBA00022989"/>
    </source>
</evidence>
<dbReference type="InterPro" id="IPR000859">
    <property type="entry name" value="CUB_dom"/>
</dbReference>
<feature type="domain" description="EGF-like" evidence="19">
    <location>
        <begin position="2630"/>
        <end position="2670"/>
    </location>
</feature>
<dbReference type="PROSITE" id="PS01186">
    <property type="entry name" value="EGF_2"/>
    <property type="match status" value="6"/>
</dbReference>
<dbReference type="Pfam" id="PF00084">
    <property type="entry name" value="Sushi"/>
    <property type="match status" value="3"/>
</dbReference>
<reference evidence="25" key="1">
    <citation type="submission" date="2016-05" db="UniProtKB">
        <authorList>
            <consortium name="WormBaseParasite"/>
        </authorList>
    </citation>
    <scope>IDENTIFICATION</scope>
</reference>
<feature type="disulfide bond" evidence="14">
    <location>
        <begin position="2618"/>
        <end position="2627"/>
    </location>
</feature>
<dbReference type="InterPro" id="IPR036055">
    <property type="entry name" value="LDL_receptor-like_sf"/>
</dbReference>
<evidence type="ECO:0000256" key="2">
    <source>
        <dbReference type="ARBA" id="ARBA00004613"/>
    </source>
</evidence>
<keyword evidence="12" id="KW-0675">Receptor</keyword>
<evidence type="ECO:0000256" key="14">
    <source>
        <dbReference type="PROSITE-ProRule" id="PRU00076"/>
    </source>
</evidence>
<dbReference type="InterPro" id="IPR036179">
    <property type="entry name" value="Ig-like_dom_sf"/>
</dbReference>
<evidence type="ECO:0000259" key="18">
    <source>
        <dbReference type="PROSITE" id="PS01180"/>
    </source>
</evidence>
<feature type="signal peptide" evidence="17">
    <location>
        <begin position="1"/>
        <end position="20"/>
    </location>
</feature>
<dbReference type="SUPFAM" id="SSF57535">
    <property type="entry name" value="Complement control module/SCR domain"/>
    <property type="match status" value="6"/>
</dbReference>
<dbReference type="InterPro" id="IPR009030">
    <property type="entry name" value="Growth_fac_rcpt_cys_sf"/>
</dbReference>
<dbReference type="SMART" id="SM00192">
    <property type="entry name" value="LDLa"/>
    <property type="match status" value="1"/>
</dbReference>
<dbReference type="SUPFAM" id="SSF57424">
    <property type="entry name" value="LDL receptor-like module"/>
    <property type="match status" value="1"/>
</dbReference>
<proteinExistence type="predicted"/>
<dbReference type="InterPro" id="IPR013320">
    <property type="entry name" value="ConA-like_dom_sf"/>
</dbReference>
<evidence type="ECO:0000256" key="4">
    <source>
        <dbReference type="ARBA" id="ARBA00022536"/>
    </source>
</evidence>
<dbReference type="PROSITE" id="PS00022">
    <property type="entry name" value="EGF_1"/>
    <property type="match status" value="11"/>
</dbReference>
<dbReference type="InterPro" id="IPR016187">
    <property type="entry name" value="CTDL_fold"/>
</dbReference>